<organism evidence="3 4">
    <name type="scientific">Photobacterium leiognathi lrivu.4.1</name>
    <dbReference type="NCBI Taxonomy" id="1248232"/>
    <lineage>
        <taxon>Bacteria</taxon>
        <taxon>Pseudomonadati</taxon>
        <taxon>Pseudomonadota</taxon>
        <taxon>Gammaproteobacteria</taxon>
        <taxon>Vibrionales</taxon>
        <taxon>Vibrionaceae</taxon>
        <taxon>Photobacterium</taxon>
    </lineage>
</organism>
<evidence type="ECO:0000256" key="1">
    <source>
        <dbReference type="SAM" id="MobiDB-lite"/>
    </source>
</evidence>
<feature type="chain" id="PRO_5004734942" evidence="2">
    <location>
        <begin position="21"/>
        <end position="173"/>
    </location>
</feature>
<dbReference type="AlphaFoldDB" id="V5H2Q6"/>
<accession>V5H2Q6</accession>
<evidence type="ECO:0000313" key="4">
    <source>
        <dbReference type="Proteomes" id="UP000030675"/>
    </source>
</evidence>
<gene>
    <name evidence="3" type="ORF">PLEI_3020</name>
</gene>
<feature type="region of interest" description="Disordered" evidence="1">
    <location>
        <begin position="47"/>
        <end position="67"/>
    </location>
</feature>
<feature type="signal peptide" evidence="2">
    <location>
        <begin position="1"/>
        <end position="20"/>
    </location>
</feature>
<evidence type="ECO:0000256" key="2">
    <source>
        <dbReference type="SAM" id="SignalP"/>
    </source>
</evidence>
<name>V5H2Q6_PHOLE</name>
<evidence type="ECO:0000313" key="3">
    <source>
        <dbReference type="EMBL" id="GAD31362.1"/>
    </source>
</evidence>
<proteinExistence type="predicted"/>
<dbReference type="PROSITE" id="PS51257">
    <property type="entry name" value="PROKAR_LIPOPROTEIN"/>
    <property type="match status" value="1"/>
</dbReference>
<dbReference type="Proteomes" id="UP000030675">
    <property type="component" value="Unassembled WGS sequence"/>
</dbReference>
<reference evidence="4" key="1">
    <citation type="submission" date="2012-12" db="EMBL/GenBank/DDBJ databases">
        <title>Genome Sequence of Photobacterium leiognathi lrivu.4.1.</title>
        <authorList>
            <person name="Urbanczyk H."/>
            <person name="Ogura Y."/>
            <person name="Hayashi T."/>
            <person name="Dunlap P.V."/>
        </authorList>
    </citation>
    <scope>NUCLEOTIDE SEQUENCE [LARGE SCALE GENOMIC DNA]</scope>
    <source>
        <strain evidence="4">lrivu.4.1</strain>
    </source>
</reference>
<keyword evidence="2" id="KW-0732">Signal</keyword>
<dbReference type="EMBL" id="DF196820">
    <property type="protein sequence ID" value="GAD31362.1"/>
    <property type="molecule type" value="Genomic_DNA"/>
</dbReference>
<protein>
    <submittedName>
        <fullName evidence="3">Uncharacterized protein</fullName>
    </submittedName>
</protein>
<dbReference type="HOGENOM" id="CLU_1546197_0_0_6"/>
<sequence>MKNQYITLLIFSLLSCTAHAKVTVQDALNDAKYYANAVHGTSEADALANWNKNKRPPNKDDSGELETSTKQNGYVILNKSTGLINQWGRLNLPADKLGSYRVKFSRPMSETFKINVSESDAYTSSGCRDCTIETGAYIKSIDRNGFYVTNGFVGDSRGGVYPVTIYWNAMGKL</sequence>
<dbReference type="RefSeq" id="WP_023934193.1">
    <property type="nucleotide sequence ID" value="NZ_DF196820.1"/>
</dbReference>